<dbReference type="AlphaFoldDB" id="A0A0F4QIZ7"/>
<feature type="transmembrane region" description="Helical" evidence="1">
    <location>
        <begin position="12"/>
        <end position="29"/>
    </location>
</feature>
<reference evidence="2 3" key="1">
    <citation type="journal article" date="2015" name="BMC Genomics">
        <title>Genome mining reveals unlocked bioactive potential of marine Gram-negative bacteria.</title>
        <authorList>
            <person name="Machado H."/>
            <person name="Sonnenschein E.C."/>
            <person name="Melchiorsen J."/>
            <person name="Gram L."/>
        </authorList>
    </citation>
    <scope>NUCLEOTIDE SEQUENCE [LARGE SCALE GENOMIC DNA]</scope>
    <source>
        <strain evidence="2 3">S2471</strain>
    </source>
</reference>
<feature type="transmembrane region" description="Helical" evidence="1">
    <location>
        <begin position="35"/>
        <end position="55"/>
    </location>
</feature>
<gene>
    <name evidence="2" type="ORF">TW77_16145</name>
</gene>
<organism evidence="2 3">
    <name type="scientific">Pseudoalteromonas rubra</name>
    <dbReference type="NCBI Taxonomy" id="43658"/>
    <lineage>
        <taxon>Bacteria</taxon>
        <taxon>Pseudomonadati</taxon>
        <taxon>Pseudomonadota</taxon>
        <taxon>Gammaproteobacteria</taxon>
        <taxon>Alteromonadales</taxon>
        <taxon>Pseudoalteromonadaceae</taxon>
        <taxon>Pseudoalteromonas</taxon>
    </lineage>
</organism>
<dbReference type="PATRIC" id="fig|43658.5.peg.3409"/>
<name>A0A0F4QIZ7_9GAMM</name>
<keyword evidence="3" id="KW-1185">Reference proteome</keyword>
<accession>A0A0F4QIZ7</accession>
<evidence type="ECO:0000313" key="3">
    <source>
        <dbReference type="Proteomes" id="UP000033452"/>
    </source>
</evidence>
<keyword evidence="1" id="KW-1133">Transmembrane helix</keyword>
<dbReference type="InterPro" id="IPR016870">
    <property type="entry name" value="UCP028137"/>
</dbReference>
<proteinExistence type="predicted"/>
<evidence type="ECO:0000256" key="1">
    <source>
        <dbReference type="SAM" id="Phobius"/>
    </source>
</evidence>
<dbReference type="Proteomes" id="UP000033452">
    <property type="component" value="Unassembled WGS sequence"/>
</dbReference>
<feature type="transmembrane region" description="Helical" evidence="1">
    <location>
        <begin position="153"/>
        <end position="172"/>
    </location>
</feature>
<feature type="transmembrane region" description="Helical" evidence="1">
    <location>
        <begin position="88"/>
        <end position="109"/>
    </location>
</feature>
<protein>
    <submittedName>
        <fullName evidence="2">MFS transporter</fullName>
    </submittedName>
</protein>
<sequence>MSSSNKKQSGFFSQMIFNIIIPVVILTKFSGEQHLGPALGVVVALAFPLGFGLWERKNTGKFSFISGLGVVSVLLTGGISLLELDAKYIAIKEALIPGLIGIGIIVSQYTKYPLLKTLMFNDTVMDIEGIEKALADKGNSDKLAKVQLVASKILASAFFLSSALNYILAKMIVVSPAGTEAYNNELGRMTALSYPVIMVPTMIVFFIALYYLLNSLKKLTGLKLEDLFHDQE</sequence>
<keyword evidence="1" id="KW-0812">Transmembrane</keyword>
<comment type="caution">
    <text evidence="2">The sequence shown here is derived from an EMBL/GenBank/DDBJ whole genome shotgun (WGS) entry which is preliminary data.</text>
</comment>
<dbReference type="NCBIfam" id="NF041646">
    <property type="entry name" value="VC0807_fam"/>
    <property type="match status" value="1"/>
</dbReference>
<feature type="transmembrane region" description="Helical" evidence="1">
    <location>
        <begin position="192"/>
        <end position="213"/>
    </location>
</feature>
<evidence type="ECO:0000313" key="2">
    <source>
        <dbReference type="EMBL" id="KJZ07294.1"/>
    </source>
</evidence>
<dbReference type="PIRSF" id="PIRSF028137">
    <property type="entry name" value="UCP028137"/>
    <property type="match status" value="1"/>
</dbReference>
<dbReference type="EMBL" id="JXYA01000039">
    <property type="protein sequence ID" value="KJZ07294.1"/>
    <property type="molecule type" value="Genomic_DNA"/>
</dbReference>
<keyword evidence="1" id="KW-0472">Membrane</keyword>
<feature type="transmembrane region" description="Helical" evidence="1">
    <location>
        <begin position="62"/>
        <end position="82"/>
    </location>
</feature>